<dbReference type="OrthoDB" id="2989645at2"/>
<reference evidence="1 2" key="1">
    <citation type="submission" date="2019-03" db="EMBL/GenBank/DDBJ databases">
        <title>Draft Genome Sequence of Desulfosporosinus fructosivorans Strain 63.6F, Isolated from Marine Sediment in the Baltic Sea.</title>
        <authorList>
            <person name="Hausmann B."/>
            <person name="Vandieken V."/>
            <person name="Pjevac P."/>
            <person name="Schreck K."/>
            <person name="Herbold C.W."/>
            <person name="Loy A."/>
        </authorList>
    </citation>
    <scope>NUCLEOTIDE SEQUENCE [LARGE SCALE GENOMIC DNA]</scope>
    <source>
        <strain evidence="1 2">63.6F</strain>
    </source>
</reference>
<protein>
    <submittedName>
        <fullName evidence="1">Uncharacterized protein</fullName>
    </submittedName>
</protein>
<name>A0A4Z0QZL2_9FIRM</name>
<organism evidence="1 2">
    <name type="scientific">Desulfosporosinus fructosivorans</name>
    <dbReference type="NCBI Taxonomy" id="2018669"/>
    <lineage>
        <taxon>Bacteria</taxon>
        <taxon>Bacillati</taxon>
        <taxon>Bacillota</taxon>
        <taxon>Clostridia</taxon>
        <taxon>Eubacteriales</taxon>
        <taxon>Desulfitobacteriaceae</taxon>
        <taxon>Desulfosporosinus</taxon>
    </lineage>
</organism>
<sequence length="140" mass="16111">MNIDYSGLLYKIGVDVSKELQAAIEAHSLFTSPHHGYAIILEELDELWDEVKKRQPDVKNMRSEAVQVAAMAMKFILSIENDWKPVSEIEDEQKELQAVAKCQQCLYHSMTKEELAKLEEDPCDTCYDHGNWKPKEDVPE</sequence>
<evidence type="ECO:0000313" key="1">
    <source>
        <dbReference type="EMBL" id="TGE35894.1"/>
    </source>
</evidence>
<gene>
    <name evidence="1" type="ORF">E4K67_22520</name>
</gene>
<evidence type="ECO:0000313" key="2">
    <source>
        <dbReference type="Proteomes" id="UP000298460"/>
    </source>
</evidence>
<dbReference type="Proteomes" id="UP000298460">
    <property type="component" value="Unassembled WGS sequence"/>
</dbReference>
<keyword evidence="2" id="KW-1185">Reference proteome</keyword>
<comment type="caution">
    <text evidence="1">The sequence shown here is derived from an EMBL/GenBank/DDBJ whole genome shotgun (WGS) entry which is preliminary data.</text>
</comment>
<proteinExistence type="predicted"/>
<dbReference type="EMBL" id="SPQQ01000010">
    <property type="protein sequence ID" value="TGE35894.1"/>
    <property type="molecule type" value="Genomic_DNA"/>
</dbReference>
<accession>A0A4Z0QZL2</accession>
<dbReference type="RefSeq" id="WP_135550865.1">
    <property type="nucleotide sequence ID" value="NZ_SPQQ01000010.1"/>
</dbReference>
<dbReference type="AlphaFoldDB" id="A0A4Z0QZL2"/>